<accession>A0A2K8SYL3</accession>
<protein>
    <submittedName>
        <fullName evidence="1">Uncharacterized protein</fullName>
    </submittedName>
</protein>
<dbReference type="AlphaFoldDB" id="A0A2K8SYL3"/>
<name>A0A2K8SYL3_9NOSO</name>
<evidence type="ECO:0000313" key="1">
    <source>
        <dbReference type="EMBL" id="AUB40536.1"/>
    </source>
</evidence>
<organism evidence="1 2">
    <name type="scientific">Nostoc flagelliforme CCNUN1</name>
    <dbReference type="NCBI Taxonomy" id="2038116"/>
    <lineage>
        <taxon>Bacteria</taxon>
        <taxon>Bacillati</taxon>
        <taxon>Cyanobacteriota</taxon>
        <taxon>Cyanophyceae</taxon>
        <taxon>Nostocales</taxon>
        <taxon>Nostocaceae</taxon>
        <taxon>Nostoc</taxon>
    </lineage>
</organism>
<proteinExistence type="predicted"/>
<sequence>MLYFWLDFQATDIAPYHLGNLSIEIPIVIKMRLIKLLLSVIMAGIVVSPVVAQAKQTICAFDEEAASEIKKTYSLTNMGIKISIPANYRAVARTGGSIEFVDNGTYKMFQCLLNNPGAGGRGYFGIKVYKSKIDYLYSNVQNIVPGRPNFFIVWEKTQDNGTTFHDLKLRIKTRNGILEVEQINGDEPITTEQEANELRTRLIEMASIIDTI</sequence>
<dbReference type="EMBL" id="CP024785">
    <property type="protein sequence ID" value="AUB40536.1"/>
    <property type="molecule type" value="Genomic_DNA"/>
</dbReference>
<reference evidence="1 2" key="1">
    <citation type="submission" date="2017-11" db="EMBL/GenBank/DDBJ databases">
        <title>Complete genome of a free-living desiccation-tolerant cyanobacterium and its photosynthetic adaptation to extreme terrestrial habitat.</title>
        <authorList>
            <person name="Shang J."/>
        </authorList>
    </citation>
    <scope>NUCLEOTIDE SEQUENCE [LARGE SCALE GENOMIC DNA]</scope>
    <source>
        <strain evidence="1 2">CCNUN1</strain>
    </source>
</reference>
<dbReference type="KEGG" id="nfl:COO91_06553"/>
<dbReference type="Proteomes" id="UP000232003">
    <property type="component" value="Chromosome"/>
</dbReference>
<gene>
    <name evidence="1" type="ORF">COO91_06553</name>
</gene>
<evidence type="ECO:0000313" key="2">
    <source>
        <dbReference type="Proteomes" id="UP000232003"/>
    </source>
</evidence>
<keyword evidence="2" id="KW-1185">Reference proteome</keyword>